<accession>A0A371P0J5</accession>
<dbReference type="InterPro" id="IPR025164">
    <property type="entry name" value="Toastrack_DUF4097"/>
</dbReference>
<dbReference type="OrthoDB" id="2603144at2"/>
<organism evidence="2 3">
    <name type="scientific">Paenibacillus paeoniae</name>
    <dbReference type="NCBI Taxonomy" id="2292705"/>
    <lineage>
        <taxon>Bacteria</taxon>
        <taxon>Bacillati</taxon>
        <taxon>Bacillota</taxon>
        <taxon>Bacilli</taxon>
        <taxon>Bacillales</taxon>
        <taxon>Paenibacillaceae</taxon>
        <taxon>Paenibacillus</taxon>
    </lineage>
</organism>
<dbReference type="AlphaFoldDB" id="A0A371P0J5"/>
<comment type="caution">
    <text evidence="2">The sequence shown here is derived from an EMBL/GenBank/DDBJ whole genome shotgun (WGS) entry which is preliminary data.</text>
</comment>
<evidence type="ECO:0000313" key="2">
    <source>
        <dbReference type="EMBL" id="REK69457.1"/>
    </source>
</evidence>
<reference evidence="2 3" key="1">
    <citation type="submission" date="2018-08" db="EMBL/GenBank/DDBJ databases">
        <title>Paenibacillus sp. M4BSY-1, whole genome shotgun sequence.</title>
        <authorList>
            <person name="Tuo L."/>
        </authorList>
    </citation>
    <scope>NUCLEOTIDE SEQUENCE [LARGE SCALE GENOMIC DNA]</scope>
    <source>
        <strain evidence="2 3">M4BSY-1</strain>
    </source>
</reference>
<dbReference type="Pfam" id="PF13349">
    <property type="entry name" value="DUF4097"/>
    <property type="match status" value="1"/>
</dbReference>
<dbReference type="EMBL" id="QUBQ01000007">
    <property type="protein sequence ID" value="REK69457.1"/>
    <property type="molecule type" value="Genomic_DNA"/>
</dbReference>
<name>A0A371P0J5_9BACL</name>
<evidence type="ECO:0000259" key="1">
    <source>
        <dbReference type="Pfam" id="PF13349"/>
    </source>
</evidence>
<feature type="domain" description="DUF4097" evidence="1">
    <location>
        <begin position="160"/>
        <end position="288"/>
    </location>
</feature>
<dbReference type="Gene3D" id="2.160.20.120">
    <property type="match status" value="1"/>
</dbReference>
<protein>
    <recommendedName>
        <fullName evidence="1">DUF4097 domain-containing protein</fullName>
    </recommendedName>
</protein>
<dbReference type="Proteomes" id="UP000261905">
    <property type="component" value="Unassembled WGS sequence"/>
</dbReference>
<keyword evidence="3" id="KW-1185">Reference proteome</keyword>
<gene>
    <name evidence="2" type="ORF">DX130_23385</name>
</gene>
<evidence type="ECO:0000313" key="3">
    <source>
        <dbReference type="Proteomes" id="UP000261905"/>
    </source>
</evidence>
<sequence>MDELRAQALKYSDYYTESKRGATMKNYQKISLLVTATMLAITLTACSGTVNKFTDKTIIGEGSGSGEVVSKGKHSFEADEFGSLKVVTEAMLIDIVRSQSEKAEVELLTDSKVVKDITFNVAIKKDVLEIETKEKNSKIIGDNRGERRLIIALPEKQYDKVTINNNFGAIKGTQLHANSLHVKIDAGSIRLSDVAGAIKAETATGDIELNGINLDNDLVAKTEVGTIRVKLNESPAAASVSLKSEVGSVTSHLETLEYTANTKREITGTIGTNGPRLEASVAVGSVTIDV</sequence>
<proteinExistence type="predicted"/>